<feature type="transmembrane region" description="Helical" evidence="1">
    <location>
        <begin position="214"/>
        <end position="231"/>
    </location>
</feature>
<evidence type="ECO:0000256" key="1">
    <source>
        <dbReference type="SAM" id="Phobius"/>
    </source>
</evidence>
<feature type="transmembrane region" description="Helical" evidence="1">
    <location>
        <begin position="73"/>
        <end position="92"/>
    </location>
</feature>
<geneLocation type="plastid" evidence="2"/>
<organism evidence="2">
    <name type="scientific">Gayliella sp</name>
    <dbReference type="NCBI Taxonomy" id="2575623"/>
    <lineage>
        <taxon>Eukaryota</taxon>
        <taxon>Rhodophyta</taxon>
        <taxon>Florideophyceae</taxon>
        <taxon>Rhodymeniophycidae</taxon>
        <taxon>Ceramiales</taxon>
        <taxon>Ceramiaceae</taxon>
        <taxon>Gayliella</taxon>
    </lineage>
</organism>
<dbReference type="AlphaFoldDB" id="A0A4D6WVT8"/>
<reference evidence="2" key="1">
    <citation type="journal article" date="2019" name="Mol. Phylogenet. Evol.">
        <title>Morphological evolution and classification of the red algal order Ceramiales inferred using plastid phylogenomics.</title>
        <authorList>
            <person name="Diaz-Tapia P."/>
            <person name="Pasella M.M."/>
            <person name="Verbruggen H."/>
            <person name="Maggs C.A."/>
        </authorList>
    </citation>
    <scope>NUCLEOTIDE SEQUENCE</scope>
</reference>
<keyword evidence="1" id="KW-1133">Transmembrane helix</keyword>
<dbReference type="EMBL" id="MK814659">
    <property type="protein sequence ID" value="QCI06708.1"/>
    <property type="molecule type" value="Genomic_DNA"/>
</dbReference>
<gene>
    <name evidence="2" type="primary">orf252</name>
</gene>
<reference evidence="2" key="2">
    <citation type="submission" date="2019-04" db="EMBL/GenBank/DDBJ databases">
        <authorList>
            <person name="Pasella M."/>
        </authorList>
    </citation>
    <scope>NUCLEOTIDE SEQUENCE</scope>
</reference>
<protein>
    <recommendedName>
        <fullName evidence="3">Transmembrane protein</fullName>
    </recommendedName>
</protein>
<accession>A0A4D6WVT8</accession>
<feature type="transmembrane region" description="Helical" evidence="1">
    <location>
        <begin position="29"/>
        <end position="53"/>
    </location>
</feature>
<keyword evidence="2" id="KW-0934">Plastid</keyword>
<feature type="transmembrane region" description="Helical" evidence="1">
    <location>
        <begin position="129"/>
        <end position="151"/>
    </location>
</feature>
<keyword evidence="1" id="KW-0472">Membrane</keyword>
<keyword evidence="1" id="KW-0812">Transmembrane</keyword>
<name>A0A4D6WVT8_9FLOR</name>
<evidence type="ECO:0008006" key="3">
    <source>
        <dbReference type="Google" id="ProtNLM"/>
    </source>
</evidence>
<sequence length="252" mass="31077">MIIISFSPYKQYLYSPQTYIHNIKIKFKIYFILMYLFVIPFKLKLCCILIYFYSIFLYSIYKYIKFKSKYFSLLIQQLFITKLVFFLFITLYQRSSIYKYQLIKIYYPYKILLDSSIIIKLYSYYLPNILIKTIILLYTNVSLFILLFLTTKFEDLLIYTLYITNQLKYNIKPILFFSLSLTCQFLYIIMIQYDNYKKSQKIRKLDQYKNKQVYNWYYLIFIVTKIINHISKTTSMLYSLEITYNNFYFICI</sequence>
<proteinExistence type="predicted"/>
<evidence type="ECO:0000313" key="2">
    <source>
        <dbReference type="EMBL" id="QCI06708.1"/>
    </source>
</evidence>
<feature type="transmembrane region" description="Helical" evidence="1">
    <location>
        <begin position="171"/>
        <end position="193"/>
    </location>
</feature>